<evidence type="ECO:0000259" key="4">
    <source>
        <dbReference type="PROSITE" id="PS50883"/>
    </source>
</evidence>
<dbReference type="InterPro" id="IPR000160">
    <property type="entry name" value="GGDEF_dom"/>
</dbReference>
<keyword evidence="7" id="KW-1185">Reference proteome</keyword>
<dbReference type="InterPro" id="IPR035919">
    <property type="entry name" value="EAL_sf"/>
</dbReference>
<dbReference type="Gene3D" id="3.30.70.270">
    <property type="match status" value="1"/>
</dbReference>
<feature type="transmembrane region" description="Helical" evidence="1">
    <location>
        <begin position="147"/>
        <end position="167"/>
    </location>
</feature>
<dbReference type="PROSITE" id="PS50883">
    <property type="entry name" value="EAL"/>
    <property type="match status" value="1"/>
</dbReference>
<feature type="transmembrane region" description="Helical" evidence="1">
    <location>
        <begin position="187"/>
        <end position="207"/>
    </location>
</feature>
<evidence type="ECO:0000259" key="3">
    <source>
        <dbReference type="PROSITE" id="PS50113"/>
    </source>
</evidence>
<gene>
    <name evidence="6" type="ORF">WCN91_12515</name>
</gene>
<name>A0ABU9MYA0_9GAMM</name>
<dbReference type="EMBL" id="JBCGCU010000015">
    <property type="protein sequence ID" value="MEM0516224.1"/>
    <property type="molecule type" value="Genomic_DNA"/>
</dbReference>
<dbReference type="PROSITE" id="PS50887">
    <property type="entry name" value="GGDEF"/>
    <property type="match status" value="1"/>
</dbReference>
<protein>
    <submittedName>
        <fullName evidence="6">EAL domain-containing protein</fullName>
    </submittedName>
</protein>
<keyword evidence="1" id="KW-0812">Transmembrane</keyword>
<dbReference type="InterPro" id="IPR000700">
    <property type="entry name" value="PAS-assoc_C"/>
</dbReference>
<dbReference type="Pfam" id="PF17159">
    <property type="entry name" value="MASE3"/>
    <property type="match status" value="1"/>
</dbReference>
<dbReference type="InterPro" id="IPR043128">
    <property type="entry name" value="Rev_trsase/Diguanyl_cyclase"/>
</dbReference>
<feature type="transmembrane region" description="Helical" evidence="1">
    <location>
        <begin position="12"/>
        <end position="33"/>
    </location>
</feature>
<feature type="domain" description="PAS" evidence="2">
    <location>
        <begin position="551"/>
        <end position="597"/>
    </location>
</feature>
<dbReference type="Gene3D" id="3.30.450.20">
    <property type="entry name" value="PAS domain"/>
    <property type="match status" value="2"/>
</dbReference>
<dbReference type="SMART" id="SM00086">
    <property type="entry name" value="PAC"/>
    <property type="match status" value="2"/>
</dbReference>
<dbReference type="InterPro" id="IPR000014">
    <property type="entry name" value="PAS"/>
</dbReference>
<dbReference type="PANTHER" id="PTHR44757">
    <property type="entry name" value="DIGUANYLATE CYCLASE DGCP"/>
    <property type="match status" value="1"/>
</dbReference>
<feature type="transmembrane region" description="Helical" evidence="1">
    <location>
        <begin position="78"/>
        <end position="98"/>
    </location>
</feature>
<dbReference type="NCBIfam" id="TIGR00254">
    <property type="entry name" value="GGDEF"/>
    <property type="match status" value="1"/>
</dbReference>
<dbReference type="SMART" id="SM00267">
    <property type="entry name" value="GGDEF"/>
    <property type="match status" value="1"/>
</dbReference>
<dbReference type="SUPFAM" id="SSF55785">
    <property type="entry name" value="PYP-like sensor domain (PAS domain)"/>
    <property type="match status" value="2"/>
</dbReference>
<dbReference type="Gene3D" id="3.20.20.450">
    <property type="entry name" value="EAL domain"/>
    <property type="match status" value="1"/>
</dbReference>
<dbReference type="Pfam" id="PF00990">
    <property type="entry name" value="GGDEF"/>
    <property type="match status" value="1"/>
</dbReference>
<comment type="caution">
    <text evidence="6">The sequence shown here is derived from an EMBL/GenBank/DDBJ whole genome shotgun (WGS) entry which is preliminary data.</text>
</comment>
<dbReference type="SUPFAM" id="SSF141868">
    <property type="entry name" value="EAL domain-like"/>
    <property type="match status" value="1"/>
</dbReference>
<keyword evidence="1" id="KW-1133">Transmembrane helix</keyword>
<feature type="transmembrane region" description="Helical" evidence="1">
    <location>
        <begin position="118"/>
        <end position="135"/>
    </location>
</feature>
<evidence type="ECO:0000256" key="1">
    <source>
        <dbReference type="SAM" id="Phobius"/>
    </source>
</evidence>
<dbReference type="InterPro" id="IPR035965">
    <property type="entry name" value="PAS-like_dom_sf"/>
</dbReference>
<keyword evidence="1" id="KW-0472">Membrane</keyword>
<dbReference type="CDD" id="cd01949">
    <property type="entry name" value="GGDEF"/>
    <property type="match status" value="1"/>
</dbReference>
<dbReference type="InterPro" id="IPR029787">
    <property type="entry name" value="Nucleotide_cyclase"/>
</dbReference>
<accession>A0ABU9MYA0</accession>
<proteinExistence type="predicted"/>
<dbReference type="PROSITE" id="PS50112">
    <property type="entry name" value="PAS"/>
    <property type="match status" value="1"/>
</dbReference>
<feature type="domain" description="GGDEF" evidence="5">
    <location>
        <begin position="706"/>
        <end position="838"/>
    </location>
</feature>
<evidence type="ECO:0000313" key="7">
    <source>
        <dbReference type="Proteomes" id="UP001447008"/>
    </source>
</evidence>
<dbReference type="SMART" id="SM00091">
    <property type="entry name" value="PAS"/>
    <property type="match status" value="2"/>
</dbReference>
<dbReference type="InterPro" id="IPR001610">
    <property type="entry name" value="PAC"/>
</dbReference>
<feature type="domain" description="EAL" evidence="4">
    <location>
        <begin position="847"/>
        <end position="1102"/>
    </location>
</feature>
<dbReference type="InterPro" id="IPR001633">
    <property type="entry name" value="EAL_dom"/>
</dbReference>
<dbReference type="Pfam" id="PF13426">
    <property type="entry name" value="PAS_9"/>
    <property type="match status" value="1"/>
</dbReference>
<dbReference type="SMART" id="SM00052">
    <property type="entry name" value="EAL"/>
    <property type="match status" value="1"/>
</dbReference>
<sequence>MRNLIHPSHAKEWSQSSWFLVIALVVLGLSLLSEQLGSVGIIEHYILLHSFLELISIIVSVLIFAVGWSARSHIKSPTFLFVSGVMLWVGVLDFQHVFSFQGMPEFITPASPDKAINFWFAGRIFTAVAIIALAAQPWCALHSRSIYPSLIVAGLLALLVSYVFLFHPDWIPASYIPGQGLTDFKRNFEYLLMALYAFAAVLFLLRLTQARQNRNLSHLFVVAVLMVLSEYYFTIYSNVSDTLNLCGHLYKIVAYILLYQVLFVETITRPFLDLEHSRHRLSATLSALPELVFEIDEHGKIVRSHTKENEPFLLQGKSIGRSIFSLFAGKDQTRLYNAVAEAKRQGMAEVEDMVIARQQQHRHYQCVVVKLAEQGSANYLVVVRDVSERAAQIEALAHEARLKEGLLGLSDVAFRGCESALLAHGVHYAHYLVPCQSLALYILDDAGHFQPIASKGEGEVELTAELLSQLLPQLQTQKYITRPLDEVAQHKAGLSALGALMAVPLHEQAKVRMVLLLSNKERNFSAREAEAITLWLQAIWHWLNRMRQDERMHTLSLAVEQNPHPILITDTEVKIEYVNRAYVELSGFEREDLLGMNPAILSSGKTAPQVYQSMWQSLKKQQPWVGELINRNKQGEELIERTTIYPITDKDGKVSKYISFQHDITAQVENETKIHHLSYYDQLTGLANVKMLLHVFASLCSKNKLVEGALLSIGLDNFKVLNEALGYDKGNMILKTLAQRLLNLGDEDELICRLPGDRFAFLMPYANANSASIKAQRIIETLRTPINIDGKNIVLTASIGVALYPHDGDNSQQLLQLAEAALFEVKKRGRNNYLFYAREMNRHASRQLQVINALNMALLEDEFSLVFQPQVRIDNRQVVGAEVLVRWHSSELGMVSPGEFIPVAESAGLIKALDAWVFRHALAQIKQWLAMGVEDLVFAVNLSAASFEDQGLLSALMYELEQYDVPASCIELELTEAIALMDPDSVLKRIKSLRAAGFRVSIDDFGTGYSSMSYLKRFDVDKLKIDKSFIDDLASGEPEDVAIVKAMVQLAKALNIDSIAEGVETEQQWHSLAELGCDQVQGYWCAKPLPAKDFIAFLESWE</sequence>
<dbReference type="NCBIfam" id="TIGR00229">
    <property type="entry name" value="sensory_box"/>
    <property type="match status" value="1"/>
</dbReference>
<dbReference type="PROSITE" id="PS50113">
    <property type="entry name" value="PAC"/>
    <property type="match status" value="1"/>
</dbReference>
<reference evidence="6 7" key="1">
    <citation type="submission" date="2024-03" db="EMBL/GenBank/DDBJ databases">
        <title>Pseudoalteromonas qingdaonensis sp. nov., isolated from the intestines of marine benthic organisms.</title>
        <authorList>
            <person name="Lin X."/>
            <person name="Fang S."/>
            <person name="Hu X."/>
        </authorList>
    </citation>
    <scope>NUCLEOTIDE SEQUENCE [LARGE SCALE GENOMIC DNA]</scope>
    <source>
        <strain evidence="6 7">YIC-827</strain>
    </source>
</reference>
<feature type="domain" description="PAC" evidence="3">
    <location>
        <begin position="622"/>
        <end position="676"/>
    </location>
</feature>
<dbReference type="Pfam" id="PF00563">
    <property type="entry name" value="EAL"/>
    <property type="match status" value="1"/>
</dbReference>
<evidence type="ECO:0000259" key="5">
    <source>
        <dbReference type="PROSITE" id="PS50887"/>
    </source>
</evidence>
<feature type="transmembrane region" description="Helical" evidence="1">
    <location>
        <begin position="45"/>
        <end position="66"/>
    </location>
</feature>
<dbReference type="CDD" id="cd00130">
    <property type="entry name" value="PAS"/>
    <property type="match status" value="2"/>
</dbReference>
<evidence type="ECO:0000313" key="6">
    <source>
        <dbReference type="EMBL" id="MEM0516224.1"/>
    </source>
</evidence>
<dbReference type="SUPFAM" id="SSF55073">
    <property type="entry name" value="Nucleotide cyclase"/>
    <property type="match status" value="1"/>
</dbReference>
<dbReference type="CDD" id="cd01948">
    <property type="entry name" value="EAL"/>
    <property type="match status" value="1"/>
</dbReference>
<dbReference type="InterPro" id="IPR033425">
    <property type="entry name" value="MASE3"/>
</dbReference>
<organism evidence="6 7">
    <name type="scientific">Pseudoalteromonas qingdaonensis</name>
    <dbReference type="NCBI Taxonomy" id="3131913"/>
    <lineage>
        <taxon>Bacteria</taxon>
        <taxon>Pseudomonadati</taxon>
        <taxon>Pseudomonadota</taxon>
        <taxon>Gammaproteobacteria</taxon>
        <taxon>Alteromonadales</taxon>
        <taxon>Pseudoalteromonadaceae</taxon>
        <taxon>Pseudoalteromonas</taxon>
    </lineage>
</organism>
<feature type="transmembrane region" description="Helical" evidence="1">
    <location>
        <begin position="219"/>
        <end position="237"/>
    </location>
</feature>
<dbReference type="InterPro" id="IPR052155">
    <property type="entry name" value="Biofilm_reg_signaling"/>
</dbReference>
<evidence type="ECO:0000259" key="2">
    <source>
        <dbReference type="PROSITE" id="PS50112"/>
    </source>
</evidence>
<dbReference type="Proteomes" id="UP001447008">
    <property type="component" value="Unassembled WGS sequence"/>
</dbReference>
<dbReference type="PANTHER" id="PTHR44757:SF2">
    <property type="entry name" value="BIOFILM ARCHITECTURE MAINTENANCE PROTEIN MBAA"/>
    <property type="match status" value="1"/>
</dbReference>
<dbReference type="RefSeq" id="WP_342679544.1">
    <property type="nucleotide sequence ID" value="NZ_JBCGCU010000015.1"/>
</dbReference>